<evidence type="ECO:0000256" key="3">
    <source>
        <dbReference type="ARBA" id="ARBA00023004"/>
    </source>
</evidence>
<dbReference type="SFLD" id="SFLDS00029">
    <property type="entry name" value="Radical_SAM"/>
    <property type="match status" value="1"/>
</dbReference>
<evidence type="ECO:0000313" key="6">
    <source>
        <dbReference type="EMBL" id="KKK57929.1"/>
    </source>
</evidence>
<dbReference type="Gene3D" id="3.20.20.70">
    <property type="entry name" value="Aldolase class I"/>
    <property type="match status" value="1"/>
</dbReference>
<dbReference type="GO" id="GO:0046872">
    <property type="term" value="F:metal ion binding"/>
    <property type="evidence" value="ECO:0007669"/>
    <property type="project" value="UniProtKB-KW"/>
</dbReference>
<dbReference type="AlphaFoldDB" id="A0A0F8YV45"/>
<dbReference type="PANTHER" id="PTHR11228:SF7">
    <property type="entry name" value="PQQA PEPTIDE CYCLASE"/>
    <property type="match status" value="1"/>
</dbReference>
<dbReference type="GO" id="GO:0003824">
    <property type="term" value="F:catalytic activity"/>
    <property type="evidence" value="ECO:0007669"/>
    <property type="project" value="InterPro"/>
</dbReference>
<feature type="non-terminal residue" evidence="6">
    <location>
        <position position="281"/>
    </location>
</feature>
<dbReference type="InterPro" id="IPR013785">
    <property type="entry name" value="Aldolase_TIM"/>
</dbReference>
<feature type="domain" description="Elp3/MiaA/NifB-like radical SAM core" evidence="5">
    <location>
        <begin position="39"/>
        <end position="250"/>
    </location>
</feature>
<dbReference type="InterPro" id="IPR006638">
    <property type="entry name" value="Elp3/MiaA/NifB-like_rSAM"/>
</dbReference>
<dbReference type="CDD" id="cd01335">
    <property type="entry name" value="Radical_SAM"/>
    <property type="match status" value="1"/>
</dbReference>
<gene>
    <name evidence="6" type="ORF">LCGC14_3049550</name>
</gene>
<accession>A0A0F8YV45</accession>
<dbReference type="SUPFAM" id="SSF102114">
    <property type="entry name" value="Radical SAM enzymes"/>
    <property type="match status" value="1"/>
</dbReference>
<organism evidence="6">
    <name type="scientific">marine sediment metagenome</name>
    <dbReference type="NCBI Taxonomy" id="412755"/>
    <lineage>
        <taxon>unclassified sequences</taxon>
        <taxon>metagenomes</taxon>
        <taxon>ecological metagenomes</taxon>
    </lineage>
</organism>
<reference evidence="6" key="1">
    <citation type="journal article" date="2015" name="Nature">
        <title>Complex archaea that bridge the gap between prokaryotes and eukaryotes.</title>
        <authorList>
            <person name="Spang A."/>
            <person name="Saw J.H."/>
            <person name="Jorgensen S.L."/>
            <person name="Zaremba-Niedzwiedzka K."/>
            <person name="Martijn J."/>
            <person name="Lind A.E."/>
            <person name="van Eijk R."/>
            <person name="Schleper C."/>
            <person name="Guy L."/>
            <person name="Ettema T.J."/>
        </authorList>
    </citation>
    <scope>NUCLEOTIDE SEQUENCE</scope>
</reference>
<dbReference type="InterPro" id="IPR007197">
    <property type="entry name" value="rSAM"/>
</dbReference>
<keyword evidence="4" id="KW-0411">Iron-sulfur</keyword>
<sequence>MYIKELIERGISYLKLKSTEVKIERASRNTNKNLKLWPSSLNLMMVDVCNSECIMCGCDYQNCGSAEFLTLNKIKKIYNHLIPGKLVEVIYGGGGEPFLNPELSEIAEYTKLTCPTVQHTVISNFISASADVLEVLLKNRVNFLISINASTKETYKKISGVDAYEKVCKNIHKLVDLRKKIKSLSGISVSIILMKQNIDELSNLVRLAHSIGVDSVKAVYVRIYPEKYRVKKNGRIHILPNDSLFFHQSKSNHEILSAAALAKKLGTSFSHQPLFGCDGKK</sequence>
<dbReference type="InterPro" id="IPR050377">
    <property type="entry name" value="Radical_SAM_PqqE_MftC-like"/>
</dbReference>
<keyword evidence="3" id="KW-0408">Iron</keyword>
<protein>
    <recommendedName>
        <fullName evidence="5">Elp3/MiaA/NifB-like radical SAM core domain-containing protein</fullName>
    </recommendedName>
</protein>
<keyword evidence="1" id="KW-0949">S-adenosyl-L-methionine</keyword>
<dbReference type="GO" id="GO:0051536">
    <property type="term" value="F:iron-sulfur cluster binding"/>
    <property type="evidence" value="ECO:0007669"/>
    <property type="project" value="UniProtKB-KW"/>
</dbReference>
<evidence type="ECO:0000259" key="5">
    <source>
        <dbReference type="SMART" id="SM00729"/>
    </source>
</evidence>
<dbReference type="Pfam" id="PF04055">
    <property type="entry name" value="Radical_SAM"/>
    <property type="match status" value="1"/>
</dbReference>
<dbReference type="SMART" id="SM00729">
    <property type="entry name" value="Elp3"/>
    <property type="match status" value="1"/>
</dbReference>
<evidence type="ECO:0000256" key="4">
    <source>
        <dbReference type="ARBA" id="ARBA00023014"/>
    </source>
</evidence>
<comment type="caution">
    <text evidence="6">The sequence shown here is derived from an EMBL/GenBank/DDBJ whole genome shotgun (WGS) entry which is preliminary data.</text>
</comment>
<proteinExistence type="predicted"/>
<evidence type="ECO:0000256" key="1">
    <source>
        <dbReference type="ARBA" id="ARBA00022691"/>
    </source>
</evidence>
<dbReference type="SFLD" id="SFLDG01067">
    <property type="entry name" value="SPASM/twitch_domain_containing"/>
    <property type="match status" value="1"/>
</dbReference>
<name>A0A0F8YV45_9ZZZZ</name>
<keyword evidence="2" id="KW-0479">Metal-binding</keyword>
<dbReference type="InterPro" id="IPR058240">
    <property type="entry name" value="rSAM_sf"/>
</dbReference>
<dbReference type="PANTHER" id="PTHR11228">
    <property type="entry name" value="RADICAL SAM DOMAIN PROTEIN"/>
    <property type="match status" value="1"/>
</dbReference>
<evidence type="ECO:0000256" key="2">
    <source>
        <dbReference type="ARBA" id="ARBA00022723"/>
    </source>
</evidence>
<dbReference type="EMBL" id="LAZR01064234">
    <property type="protein sequence ID" value="KKK57929.1"/>
    <property type="molecule type" value="Genomic_DNA"/>
</dbReference>